<evidence type="ECO:0000259" key="3">
    <source>
        <dbReference type="Pfam" id="PF13004"/>
    </source>
</evidence>
<dbReference type="PANTHER" id="PTHR42970">
    <property type="entry name" value="PECTATE LYASE C-RELATED"/>
    <property type="match status" value="1"/>
</dbReference>
<dbReference type="Gene3D" id="2.160.20.10">
    <property type="entry name" value="Single-stranded right-handed beta-helix, Pectin lyase-like"/>
    <property type="match status" value="1"/>
</dbReference>
<dbReference type="InterPro" id="IPR052063">
    <property type="entry name" value="Polysaccharide_Lyase_1"/>
</dbReference>
<dbReference type="EMBL" id="NFKE01000006">
    <property type="protein sequence ID" value="OUP33963.1"/>
    <property type="molecule type" value="Genomic_DNA"/>
</dbReference>
<dbReference type="InterPro" id="IPR024361">
    <property type="entry name" value="BACON"/>
</dbReference>
<dbReference type="CDD" id="cd14948">
    <property type="entry name" value="BACON"/>
    <property type="match status" value="1"/>
</dbReference>
<sequence>MRYFLFILLAGLLGACSDEGELNGAVGTDSLELSKKELKLSNVATSSTVDITATGEWLATVVEPATNDAEQAWLTLSKSNGTGNDELRLFVAENTDGAKRTGKVKVTMAGAGSTLEQEIAIEQLGSDPDILFEFTSEPISFRGAEVELKVVANMEWKMDIDEQCDWIEVVEETPVTRNFSEQILKLEVALNTGNARTTELVFSTVGEYKLQRVLKVMQEAVNGVAAIEQDEYTIPYKCRTLVIPFTQEGDEPVENFDAIPSEAWITHNKRESTSNEIVLTIADNEDFLPRTSTVRILDKTITIFQYGKPDTGIGDDKSAEALAFPGAEGGGRFTTGGRGGVLYKVTNLDDYGLGETPIEGSLRYGIEQIQGPRTIVFDVDGTIELKRGIYLVDYPDLSIIGQTAPGEGITLKNYNFSFNLSKDPEKGAGNSINAIVRFLRIRPGDACSDYAEDAIGGRYFKNGIIDHVTAGWSVDETLTFYGVQNFTAQWCIASESLNLSNHAKGAHGYGAMFSGDNTTFHHILLAHHGSRCPRISDLSEPGTQGSYDYCGYFDVRNNVYYNWSESGFGSYGGKYATFNLTNCYYKPGPATGTGYKSYRVLSTDPTARAYISDNYIEGNSKVSSDNWTDGVWAQFDKSLVEQGVSDEEKQAMKMADYQPFSKVTSHTAQVAYERVLDYAGASLRRDEIDRRIIGEVRAGSAPYKGSKMSYWDEKGNLVTLKDSDKKPGIIDTPSDAAGGYVEMKKGYLWPDSDNDGIPDIWELAYGLNPEDPSDANVISSSVDPNGRYSNLEVYFHNLVQHIVYYQNQGGQPMERK</sequence>
<dbReference type="InterPro" id="IPR012334">
    <property type="entry name" value="Pectin_lyas_fold"/>
</dbReference>
<dbReference type="Pfam" id="PF13004">
    <property type="entry name" value="BACON"/>
    <property type="match status" value="2"/>
</dbReference>
<gene>
    <name evidence="4" type="ORF">B5F24_09335</name>
</gene>
<keyword evidence="2" id="KW-0325">Glycoprotein</keyword>
<accession>A0A1Y4JMY0</accession>
<feature type="domain" description="BACON" evidence="3">
    <location>
        <begin position="67"/>
        <end position="123"/>
    </location>
</feature>
<dbReference type="Gene3D" id="2.60.40.10">
    <property type="entry name" value="Immunoglobulins"/>
    <property type="match status" value="1"/>
</dbReference>
<proteinExistence type="predicted"/>
<reference evidence="5" key="1">
    <citation type="submission" date="2017-04" db="EMBL/GenBank/DDBJ databases">
        <title>Function of individual gut microbiota members based on whole genome sequencing of pure cultures obtained from chicken caecum.</title>
        <authorList>
            <person name="Medvecky M."/>
            <person name="Cejkova D."/>
            <person name="Polansky O."/>
            <person name="Karasova D."/>
            <person name="Kubasova T."/>
            <person name="Cizek A."/>
            <person name="Rychlik I."/>
        </authorList>
    </citation>
    <scope>NUCLEOTIDE SEQUENCE [LARGE SCALE GENOMIC DNA]</scope>
    <source>
        <strain evidence="5">An189</strain>
    </source>
</reference>
<name>A0A1Y4JMY0_9BACE</name>
<protein>
    <recommendedName>
        <fullName evidence="3">BACON domain-containing protein</fullName>
    </recommendedName>
</protein>
<dbReference type="AlphaFoldDB" id="A0A1Y4JMY0"/>
<dbReference type="InterPro" id="IPR011050">
    <property type="entry name" value="Pectin_lyase_fold/virulence"/>
</dbReference>
<feature type="domain" description="BACON" evidence="3">
    <location>
        <begin position="259"/>
        <end position="305"/>
    </location>
</feature>
<comment type="caution">
    <text evidence="4">The sequence shown here is derived from an EMBL/GenBank/DDBJ whole genome shotgun (WGS) entry which is preliminary data.</text>
</comment>
<evidence type="ECO:0000313" key="5">
    <source>
        <dbReference type="Proteomes" id="UP000196587"/>
    </source>
</evidence>
<dbReference type="PANTHER" id="PTHR42970:SF1">
    <property type="entry name" value="PECTATE LYASE C-RELATED"/>
    <property type="match status" value="1"/>
</dbReference>
<dbReference type="RefSeq" id="WP_087412763.1">
    <property type="nucleotide sequence ID" value="NZ_CALIXP010000046.1"/>
</dbReference>
<evidence type="ECO:0000256" key="1">
    <source>
        <dbReference type="ARBA" id="ARBA00022723"/>
    </source>
</evidence>
<evidence type="ECO:0000313" key="4">
    <source>
        <dbReference type="EMBL" id="OUP33963.1"/>
    </source>
</evidence>
<evidence type="ECO:0000256" key="2">
    <source>
        <dbReference type="ARBA" id="ARBA00023180"/>
    </source>
</evidence>
<dbReference type="Proteomes" id="UP000196587">
    <property type="component" value="Unassembled WGS sequence"/>
</dbReference>
<dbReference type="PROSITE" id="PS51257">
    <property type="entry name" value="PROKAR_LIPOPROTEIN"/>
    <property type="match status" value="1"/>
</dbReference>
<dbReference type="SUPFAM" id="SSF51126">
    <property type="entry name" value="Pectin lyase-like"/>
    <property type="match status" value="1"/>
</dbReference>
<dbReference type="GO" id="GO:0046872">
    <property type="term" value="F:metal ion binding"/>
    <property type="evidence" value="ECO:0007669"/>
    <property type="project" value="UniProtKB-KW"/>
</dbReference>
<organism evidence="4 5">
    <name type="scientific">Bacteroides clarus</name>
    <dbReference type="NCBI Taxonomy" id="626929"/>
    <lineage>
        <taxon>Bacteria</taxon>
        <taxon>Pseudomonadati</taxon>
        <taxon>Bacteroidota</taxon>
        <taxon>Bacteroidia</taxon>
        <taxon>Bacteroidales</taxon>
        <taxon>Bacteroidaceae</taxon>
        <taxon>Bacteroides</taxon>
    </lineage>
</organism>
<dbReference type="InterPro" id="IPR013783">
    <property type="entry name" value="Ig-like_fold"/>
</dbReference>
<keyword evidence="1" id="KW-0479">Metal-binding</keyword>